<evidence type="ECO:0000256" key="2">
    <source>
        <dbReference type="SAM" id="MobiDB-lite"/>
    </source>
</evidence>
<gene>
    <name evidence="4" type="ORF">BXYJ_LOCUS13411</name>
</gene>
<dbReference type="Proteomes" id="UP000659654">
    <property type="component" value="Unassembled WGS sequence"/>
</dbReference>
<dbReference type="SMART" id="SM00220">
    <property type="entry name" value="S_TKc"/>
    <property type="match status" value="1"/>
</dbReference>
<dbReference type="SUPFAM" id="SSF56112">
    <property type="entry name" value="Protein kinase-like (PK-like)"/>
    <property type="match status" value="1"/>
</dbReference>
<dbReference type="InterPro" id="IPR008271">
    <property type="entry name" value="Ser/Thr_kinase_AS"/>
</dbReference>
<feature type="compositionally biased region" description="Basic residues" evidence="2">
    <location>
        <begin position="7"/>
        <end position="16"/>
    </location>
</feature>
<name>A0A7I8X350_BURXY</name>
<reference evidence="4" key="1">
    <citation type="submission" date="2020-09" db="EMBL/GenBank/DDBJ databases">
        <authorList>
            <person name="Kikuchi T."/>
        </authorList>
    </citation>
    <scope>NUCLEOTIDE SEQUENCE</scope>
    <source>
        <strain evidence="4">Ka4C1</strain>
    </source>
</reference>
<evidence type="ECO:0000313" key="5">
    <source>
        <dbReference type="Proteomes" id="UP000659654"/>
    </source>
</evidence>
<evidence type="ECO:0000259" key="3">
    <source>
        <dbReference type="PROSITE" id="PS50011"/>
    </source>
</evidence>
<dbReference type="EC" id="2.7.11.1" evidence="1"/>
<dbReference type="PANTHER" id="PTHR11909">
    <property type="entry name" value="CASEIN KINASE-RELATED"/>
    <property type="match status" value="1"/>
</dbReference>
<proteinExistence type="predicted"/>
<dbReference type="AlphaFoldDB" id="A0A7I8X350"/>
<dbReference type="InterPro" id="IPR011009">
    <property type="entry name" value="Kinase-like_dom_sf"/>
</dbReference>
<comment type="caution">
    <text evidence="4">The sequence shown here is derived from an EMBL/GenBank/DDBJ whole genome shotgun (WGS) entry which is preliminary data.</text>
</comment>
<dbReference type="EMBL" id="CAJFDI010000006">
    <property type="protein sequence ID" value="CAD5233320.1"/>
    <property type="molecule type" value="Genomic_DNA"/>
</dbReference>
<dbReference type="Gene3D" id="1.10.510.10">
    <property type="entry name" value="Transferase(Phosphotransferase) domain 1"/>
    <property type="match status" value="1"/>
</dbReference>
<dbReference type="OrthoDB" id="5979581at2759"/>
<dbReference type="InterPro" id="IPR000719">
    <property type="entry name" value="Prot_kinase_dom"/>
</dbReference>
<protein>
    <recommendedName>
        <fullName evidence="1">non-specific serine/threonine protein kinase</fullName>
        <ecNumber evidence="1">2.7.11.1</ecNumber>
    </recommendedName>
</protein>
<organism evidence="4 5">
    <name type="scientific">Bursaphelenchus xylophilus</name>
    <name type="common">Pinewood nematode worm</name>
    <name type="synonym">Aphelenchoides xylophilus</name>
    <dbReference type="NCBI Taxonomy" id="6326"/>
    <lineage>
        <taxon>Eukaryota</taxon>
        <taxon>Metazoa</taxon>
        <taxon>Ecdysozoa</taxon>
        <taxon>Nematoda</taxon>
        <taxon>Chromadorea</taxon>
        <taxon>Rhabditida</taxon>
        <taxon>Tylenchina</taxon>
        <taxon>Tylenchomorpha</taxon>
        <taxon>Aphelenchoidea</taxon>
        <taxon>Aphelenchoididae</taxon>
        <taxon>Bursaphelenchus</taxon>
    </lineage>
</organism>
<dbReference type="Proteomes" id="UP000582659">
    <property type="component" value="Unassembled WGS sequence"/>
</dbReference>
<sequence>MANNSPSKRRTTRHRTSNQSVKRGSLQLLRNSDLERPAARELVLGPAETKTNRKYGKLKTGKEKHKEPGQHGNEKDPTVDEDDVKKDDKKLKEREEKKEKEKEEQKKELRGKKAPPHLKNGTMLNNRIRIERLMGGGGFGQVFKAVDTHHDNRVVAVKVEPSDKESGRMILEQHVLNQLRGTKHAPLLIASGSIDNFLYIVMEYLGRNLNDLRRRQPKRRFSPATVLRVCGQMLSALKAVHHIGYLHRDVKPSNMCVGYGDEQSRRNVFLVDFGMTRKFLTDHGERRKERQYAGFRGTMRYVSITVHERREQGPADDMWSLLYSMIEIGEGALPWRHIEDDEDMALKKKKTPIAEMIMHLPKDFKVMADYLSTLTYDSSPNYDFLIGVCKKALGPEITEESPYDWESQFVNSQSLEMDSE</sequence>
<feature type="domain" description="Protein kinase" evidence="3">
    <location>
        <begin position="128"/>
        <end position="420"/>
    </location>
</feature>
<evidence type="ECO:0000256" key="1">
    <source>
        <dbReference type="ARBA" id="ARBA00012513"/>
    </source>
</evidence>
<dbReference type="PROSITE" id="PS50011">
    <property type="entry name" value="PROTEIN_KINASE_DOM"/>
    <property type="match status" value="1"/>
</dbReference>
<dbReference type="GO" id="GO:0005524">
    <property type="term" value="F:ATP binding"/>
    <property type="evidence" value="ECO:0007669"/>
    <property type="project" value="InterPro"/>
</dbReference>
<evidence type="ECO:0000313" key="4">
    <source>
        <dbReference type="EMBL" id="CAD5233320.1"/>
    </source>
</evidence>
<dbReference type="PROSITE" id="PS00108">
    <property type="entry name" value="PROTEIN_KINASE_ST"/>
    <property type="match status" value="1"/>
</dbReference>
<dbReference type="SMR" id="A0A7I8X350"/>
<accession>A0A7I8X350</accession>
<feature type="region of interest" description="Disordered" evidence="2">
    <location>
        <begin position="1"/>
        <end position="121"/>
    </location>
</feature>
<keyword evidence="5" id="KW-1185">Reference proteome</keyword>
<feature type="compositionally biased region" description="Basic and acidic residues" evidence="2">
    <location>
        <begin position="60"/>
        <end position="108"/>
    </location>
</feature>
<dbReference type="GO" id="GO:0004674">
    <property type="term" value="F:protein serine/threonine kinase activity"/>
    <property type="evidence" value="ECO:0007669"/>
    <property type="project" value="UniProtKB-EC"/>
</dbReference>
<dbReference type="InterPro" id="IPR050235">
    <property type="entry name" value="CK1_Ser-Thr_kinase"/>
</dbReference>
<dbReference type="EMBL" id="CAJFCV020000006">
    <property type="protein sequence ID" value="CAG9128210.1"/>
    <property type="molecule type" value="Genomic_DNA"/>
</dbReference>
<dbReference type="Pfam" id="PF00069">
    <property type="entry name" value="Pkinase"/>
    <property type="match status" value="1"/>
</dbReference>